<evidence type="ECO:0000313" key="2">
    <source>
        <dbReference type="Proteomes" id="UP000193240"/>
    </source>
</evidence>
<protein>
    <submittedName>
        <fullName evidence="1">Uncharacterized protein</fullName>
    </submittedName>
</protein>
<name>A0A1Y2LY30_EPING</name>
<organism evidence="1 2">
    <name type="scientific">Epicoccum nigrum</name>
    <name type="common">Soil fungus</name>
    <name type="synonym">Epicoccum purpurascens</name>
    <dbReference type="NCBI Taxonomy" id="105696"/>
    <lineage>
        <taxon>Eukaryota</taxon>
        <taxon>Fungi</taxon>
        <taxon>Dikarya</taxon>
        <taxon>Ascomycota</taxon>
        <taxon>Pezizomycotina</taxon>
        <taxon>Dothideomycetes</taxon>
        <taxon>Pleosporomycetidae</taxon>
        <taxon>Pleosporales</taxon>
        <taxon>Pleosporineae</taxon>
        <taxon>Didymellaceae</taxon>
        <taxon>Epicoccum</taxon>
    </lineage>
</organism>
<dbReference type="Proteomes" id="UP000193240">
    <property type="component" value="Unassembled WGS sequence"/>
</dbReference>
<dbReference type="AlphaFoldDB" id="A0A1Y2LY30"/>
<keyword evidence="2" id="KW-1185">Reference proteome</keyword>
<sequence length="415" mass="47936">MFYRRGAIWKTCNACSAAQTARRKEETLRANTAQYQQAQTDWPGMDAFHMAGHQILGHQGEYARAQQAFEHRQQQQFESMPRISNSALDYLWSEDTFEPSPQEVLEQQLRMNGMPAGQGMTSSIIDDSNTSADLRAFLIELEQQPLPLFDFEEYAANELQKSSHEAQMDIDEPVNVDTMTWDQAQTLLAFDSSDYETTIPQFTAPTKPAPLSLSSFFTTFNPTQDLMQQPSSPRLDLTGEARATHLIAEYGLAVRLQALYYRWSGHDHRRNAKLHQFFTELYAIHQMEVKHNFTPWLPFSGWLVIYEQEFNDFATDYELFAHMSWQSKRHYQARKLRLSRSLKSDLRDTFKEQMASSEQELRKLLVELTGRSEKEVGEALRKELLTVQQAVKNDCAAKGILFIPVNRYGEYTVPK</sequence>
<gene>
    <name evidence="1" type="ORF">B5807_06859</name>
</gene>
<proteinExistence type="predicted"/>
<accession>A0A1Y2LY30</accession>
<reference evidence="1 2" key="1">
    <citation type="journal article" date="2017" name="Genome Announc.">
        <title>Genome sequence of the saprophytic ascomycete Epicoccum nigrum ICMP 19927 strain isolated from New Zealand.</title>
        <authorList>
            <person name="Fokin M."/>
            <person name="Fleetwood D."/>
            <person name="Weir B.S."/>
            <person name="Villas-Boas S.G."/>
        </authorList>
    </citation>
    <scope>NUCLEOTIDE SEQUENCE [LARGE SCALE GENOMIC DNA]</scope>
    <source>
        <strain evidence="1 2">ICMP 19927</strain>
    </source>
</reference>
<dbReference type="EMBL" id="KZ107845">
    <property type="protein sequence ID" value="OSS48750.1"/>
    <property type="molecule type" value="Genomic_DNA"/>
</dbReference>
<dbReference type="InParanoid" id="A0A1Y2LY30"/>
<evidence type="ECO:0000313" key="1">
    <source>
        <dbReference type="EMBL" id="OSS48750.1"/>
    </source>
</evidence>